<feature type="domain" description="Methyltransferase type 11" evidence="1">
    <location>
        <begin position="73"/>
        <end position="124"/>
    </location>
</feature>
<evidence type="ECO:0000313" key="3">
    <source>
        <dbReference type="Proteomes" id="UP000176187"/>
    </source>
</evidence>
<dbReference type="SUPFAM" id="SSF53335">
    <property type="entry name" value="S-adenosyl-L-methionine-dependent methyltransferases"/>
    <property type="match status" value="1"/>
</dbReference>
<dbReference type="GO" id="GO:0008757">
    <property type="term" value="F:S-adenosylmethionine-dependent methyltransferase activity"/>
    <property type="evidence" value="ECO:0007669"/>
    <property type="project" value="InterPro"/>
</dbReference>
<dbReference type="Gene3D" id="3.40.50.150">
    <property type="entry name" value="Vaccinia Virus protein VP39"/>
    <property type="match status" value="1"/>
</dbReference>
<dbReference type="STRING" id="1801774.A3A05_02585"/>
<sequence>MRREFEGASFLTGGRGLLAYGEFLGINFSEMKGKSVLEIGSGAYEKFKKEATRIGIKVFSSSVHLNEARPSFYGRAQEMPFGDNVFDYEVALFSVPYYLDLKEEVKITVAEVIRTLKPHGRAYFSPVLPGKKVILDDILKKFSDSISYNFFPLPKSLTKLLREKTAYRLVVTKKDK</sequence>
<proteinExistence type="predicted"/>
<organism evidence="2 3">
    <name type="scientific">Candidatus Nomurabacteria bacterium RIFCSPLOWO2_01_FULL_41_12</name>
    <dbReference type="NCBI Taxonomy" id="1801774"/>
    <lineage>
        <taxon>Bacteria</taxon>
        <taxon>Candidatus Nomuraibacteriota</taxon>
    </lineage>
</organism>
<dbReference type="InterPro" id="IPR029063">
    <property type="entry name" value="SAM-dependent_MTases_sf"/>
</dbReference>
<evidence type="ECO:0000313" key="2">
    <source>
        <dbReference type="EMBL" id="OGI85976.1"/>
    </source>
</evidence>
<dbReference type="AlphaFoldDB" id="A0A1F6WVR5"/>
<gene>
    <name evidence="2" type="ORF">A3A05_02585</name>
</gene>
<dbReference type="Proteomes" id="UP000176187">
    <property type="component" value="Unassembled WGS sequence"/>
</dbReference>
<name>A0A1F6WVR5_9BACT</name>
<accession>A0A1F6WVR5</accession>
<protein>
    <recommendedName>
        <fullName evidence="1">Methyltransferase type 11 domain-containing protein</fullName>
    </recommendedName>
</protein>
<dbReference type="Pfam" id="PF08241">
    <property type="entry name" value="Methyltransf_11"/>
    <property type="match status" value="1"/>
</dbReference>
<evidence type="ECO:0000259" key="1">
    <source>
        <dbReference type="Pfam" id="PF08241"/>
    </source>
</evidence>
<comment type="caution">
    <text evidence="2">The sequence shown here is derived from an EMBL/GenBank/DDBJ whole genome shotgun (WGS) entry which is preliminary data.</text>
</comment>
<reference evidence="2 3" key="1">
    <citation type="journal article" date="2016" name="Nat. Commun.">
        <title>Thousands of microbial genomes shed light on interconnected biogeochemical processes in an aquifer system.</title>
        <authorList>
            <person name="Anantharaman K."/>
            <person name="Brown C.T."/>
            <person name="Hug L.A."/>
            <person name="Sharon I."/>
            <person name="Castelle C.J."/>
            <person name="Probst A.J."/>
            <person name="Thomas B.C."/>
            <person name="Singh A."/>
            <person name="Wilkins M.J."/>
            <person name="Karaoz U."/>
            <person name="Brodie E.L."/>
            <person name="Williams K.H."/>
            <person name="Hubbard S.S."/>
            <person name="Banfield J.F."/>
        </authorList>
    </citation>
    <scope>NUCLEOTIDE SEQUENCE [LARGE SCALE GENOMIC DNA]</scope>
</reference>
<dbReference type="InterPro" id="IPR013216">
    <property type="entry name" value="Methyltransf_11"/>
</dbReference>
<dbReference type="EMBL" id="MFUY01000017">
    <property type="protein sequence ID" value="OGI85976.1"/>
    <property type="molecule type" value="Genomic_DNA"/>
</dbReference>